<reference evidence="2" key="1">
    <citation type="journal article" date="2021" name="Int. J. Syst. Evol. Microbiol.">
        <title>Actinocatenispora comari sp. nov., an endophytic actinomycete isolated from aerial parts of Comarum salesowianum.</title>
        <authorList>
            <person name="Oyunbileg N."/>
            <person name="Iizaka Y."/>
            <person name="Hamada M."/>
            <person name="Davaapurev B.O."/>
            <person name="Fukumoto A."/>
            <person name="Tsetseg B."/>
            <person name="Kato F."/>
            <person name="Tamura T."/>
            <person name="Batkhuu J."/>
            <person name="Anzai Y."/>
        </authorList>
    </citation>
    <scope>NUCLEOTIDE SEQUENCE [LARGE SCALE GENOMIC DNA]</scope>
    <source>
        <strain evidence="2">NUM-2625</strain>
    </source>
</reference>
<accession>A0A8J4AJ24</accession>
<evidence type="ECO:0008006" key="3">
    <source>
        <dbReference type="Google" id="ProtNLM"/>
    </source>
</evidence>
<dbReference type="EMBL" id="BOPO01000101">
    <property type="protein sequence ID" value="GIL29628.1"/>
    <property type="molecule type" value="Genomic_DNA"/>
</dbReference>
<proteinExistence type="predicted"/>
<gene>
    <name evidence="1" type="ORF">NUM_48820</name>
</gene>
<name>A0A8J4AJ24_9ACTN</name>
<protein>
    <recommendedName>
        <fullName evidence="3">Secreted protein</fullName>
    </recommendedName>
</protein>
<keyword evidence="2" id="KW-1185">Reference proteome</keyword>
<evidence type="ECO:0000313" key="2">
    <source>
        <dbReference type="Proteomes" id="UP000614996"/>
    </source>
</evidence>
<dbReference type="AlphaFoldDB" id="A0A8J4AJ24"/>
<comment type="caution">
    <text evidence="1">The sequence shown here is derived from an EMBL/GenBank/DDBJ whole genome shotgun (WGS) entry which is preliminary data.</text>
</comment>
<dbReference type="Pfam" id="PF18143">
    <property type="entry name" value="HAD_SAK_2"/>
    <property type="match status" value="1"/>
</dbReference>
<dbReference type="Proteomes" id="UP000614996">
    <property type="component" value="Unassembled WGS sequence"/>
</dbReference>
<organism evidence="1 2">
    <name type="scientific">Actinocatenispora comari</name>
    <dbReference type="NCBI Taxonomy" id="2807577"/>
    <lineage>
        <taxon>Bacteria</taxon>
        <taxon>Bacillati</taxon>
        <taxon>Actinomycetota</taxon>
        <taxon>Actinomycetes</taxon>
        <taxon>Micromonosporales</taxon>
        <taxon>Micromonosporaceae</taxon>
        <taxon>Actinocatenispora</taxon>
    </lineage>
</organism>
<evidence type="ECO:0000313" key="1">
    <source>
        <dbReference type="EMBL" id="GIL29628.1"/>
    </source>
</evidence>
<dbReference type="RefSeq" id="WP_207127305.1">
    <property type="nucleotide sequence ID" value="NZ_BOPO01000101.1"/>
</dbReference>
<sequence length="177" mass="19176">MLDPVDRPLLFLDVDGTLLPVGGDAPSVAWDESWQTDANPLLARLSPAHGPRLLALSCELVWATAWMADANELVAPRLGLPELPVAELGEVPAAEDPSWSLSAAGAALSWKTRALVDQAAGRPFAWLDDEITDADRAWVDAHHSGPALLHRVDARHGLTERDFTVVREWLRGLSSQP</sequence>